<dbReference type="Proteomes" id="UP000241426">
    <property type="component" value="Unassembled WGS sequence"/>
</dbReference>
<feature type="transmembrane region" description="Helical" evidence="1">
    <location>
        <begin position="29"/>
        <end position="51"/>
    </location>
</feature>
<evidence type="ECO:0000256" key="1">
    <source>
        <dbReference type="SAM" id="Phobius"/>
    </source>
</evidence>
<dbReference type="RefSeq" id="WP_107288784.1">
    <property type="nucleotide sequence ID" value="NZ_PYNF01000002.1"/>
</dbReference>
<keyword evidence="1" id="KW-0472">Membrane</keyword>
<dbReference type="EMBL" id="PYNF01000002">
    <property type="protein sequence ID" value="PSV01056.1"/>
    <property type="molecule type" value="Genomic_DNA"/>
</dbReference>
<reference evidence="2 3" key="1">
    <citation type="submission" date="2018-01" db="EMBL/GenBank/DDBJ databases">
        <title>Whole genome sequencing of Histamine producing bacteria.</title>
        <authorList>
            <person name="Butler K."/>
        </authorList>
    </citation>
    <scope>NUCLEOTIDE SEQUENCE [LARGE SCALE GENOMIC DNA]</scope>
    <source>
        <strain evidence="2 3">FS-7.2</strain>
    </source>
</reference>
<evidence type="ECO:0000313" key="3">
    <source>
        <dbReference type="Proteomes" id="UP000241426"/>
    </source>
</evidence>
<sequence length="180" mass="20318">MNQLLSKSSIKSKRKKKQQPKDRLEKFKILKYLIGTLTISAILVGSAWLVVNKSTLSTVGTTKILEFKTQDSVTSEAIVDKPVQSTEEDLELQNINDEKLRLVTQREIQGILETTVIKPFNLRNGDNCIVTIKAGLVSQYNCSNSVFRRSVETALTQNESVLKKLLQDNKLNAKIRLELQ</sequence>
<name>A0A2T3KMN7_9GAMM</name>
<dbReference type="AlphaFoldDB" id="A0A2T3KMN7"/>
<protein>
    <submittedName>
        <fullName evidence="2">Uncharacterized protein</fullName>
    </submittedName>
</protein>
<keyword evidence="1" id="KW-1133">Transmembrane helix</keyword>
<gene>
    <name evidence="2" type="ORF">C9J27_03295</name>
</gene>
<comment type="caution">
    <text evidence="2">The sequence shown here is derived from an EMBL/GenBank/DDBJ whole genome shotgun (WGS) entry which is preliminary data.</text>
</comment>
<proteinExistence type="predicted"/>
<evidence type="ECO:0000313" key="2">
    <source>
        <dbReference type="EMBL" id="PSV01056.1"/>
    </source>
</evidence>
<organism evidence="2 3">
    <name type="scientific">Photobacterium kishitanii</name>
    <dbReference type="NCBI Taxonomy" id="318456"/>
    <lineage>
        <taxon>Bacteria</taxon>
        <taxon>Pseudomonadati</taxon>
        <taxon>Pseudomonadota</taxon>
        <taxon>Gammaproteobacteria</taxon>
        <taxon>Vibrionales</taxon>
        <taxon>Vibrionaceae</taxon>
        <taxon>Photobacterium</taxon>
    </lineage>
</organism>
<accession>A0A2T3KMN7</accession>
<keyword evidence="1" id="KW-0812">Transmembrane</keyword>